<dbReference type="PRINTS" id="PR00260">
    <property type="entry name" value="CHEMTRNSDUCR"/>
</dbReference>
<reference evidence="7 8" key="1">
    <citation type="submission" date="2016-09" db="EMBL/GenBank/DDBJ databases">
        <title>Alteromonas lipolytica, a new species isolated from sea water.</title>
        <authorList>
            <person name="Wu Y.-H."/>
            <person name="Cheng H."/>
            <person name="Xu X.-W."/>
        </authorList>
    </citation>
    <scope>NUCLEOTIDE SEQUENCE [LARGE SCALE GENOMIC DNA]</scope>
    <source>
        <strain evidence="7 8">JW12</strain>
    </source>
</reference>
<feature type="transmembrane region" description="Helical" evidence="5">
    <location>
        <begin position="21"/>
        <end position="38"/>
    </location>
</feature>
<evidence type="ECO:0000259" key="6">
    <source>
        <dbReference type="PROSITE" id="PS50111"/>
    </source>
</evidence>
<dbReference type="PANTHER" id="PTHR32089:SF112">
    <property type="entry name" value="LYSOZYME-LIKE PROTEIN-RELATED"/>
    <property type="match status" value="1"/>
</dbReference>
<sequence>MKSMIALPALVLIKAFGLKQGAFLIIFFNLAGYLYIALSPEAYLPVTLLCGVVMSSLILSMLVCLLDELFTIDAILARASQQHDDSELIASTPSILTNHLKSVFDLTKEISRERDKLEEYFSEMKYSSLQMIDSANKVSVNATEQSAATESTAAAVNELTVSLGEIVSKFSRVNEAAERATDFAHQGSQNISDLVAEFDMVLKDVGDTQQAITVLGESIETVLSLTSAIQTIAEQTNLLALNASIEAARAGEMGRGFAVVADEVRNLAASSRETADTISRHMADLDSQRNLVADKMHQVTQRSQTCSAKALSTSEILNHIESESEHSKLQVIEVSAITTQQSKATEEISRSIERVVEGAMENASIAQQTSTVADYLRTLTTR</sequence>
<keyword evidence="5" id="KW-0472">Membrane</keyword>
<evidence type="ECO:0000256" key="5">
    <source>
        <dbReference type="SAM" id="Phobius"/>
    </source>
</evidence>
<keyword evidence="2 4" id="KW-0807">Transducer</keyword>
<name>A0A1E8FH06_9ALTE</name>
<evidence type="ECO:0000256" key="4">
    <source>
        <dbReference type="PROSITE-ProRule" id="PRU00284"/>
    </source>
</evidence>
<dbReference type="GO" id="GO:0007165">
    <property type="term" value="P:signal transduction"/>
    <property type="evidence" value="ECO:0007669"/>
    <property type="project" value="UniProtKB-KW"/>
</dbReference>
<dbReference type="GO" id="GO:0016020">
    <property type="term" value="C:membrane"/>
    <property type="evidence" value="ECO:0007669"/>
    <property type="project" value="UniProtKB-SubCell"/>
</dbReference>
<organism evidence="7 8">
    <name type="scientific">Alteromonas lipolytica</name>
    <dbReference type="NCBI Taxonomy" id="1856405"/>
    <lineage>
        <taxon>Bacteria</taxon>
        <taxon>Pseudomonadati</taxon>
        <taxon>Pseudomonadota</taxon>
        <taxon>Gammaproteobacteria</taxon>
        <taxon>Alteromonadales</taxon>
        <taxon>Alteromonadaceae</taxon>
        <taxon>Alteromonas/Salinimonas group</taxon>
        <taxon>Alteromonas</taxon>
    </lineage>
</organism>
<evidence type="ECO:0000256" key="2">
    <source>
        <dbReference type="ARBA" id="ARBA00023224"/>
    </source>
</evidence>
<dbReference type="PROSITE" id="PS50111">
    <property type="entry name" value="CHEMOTAXIS_TRANSDUC_2"/>
    <property type="match status" value="1"/>
</dbReference>
<dbReference type="PANTHER" id="PTHR32089">
    <property type="entry name" value="METHYL-ACCEPTING CHEMOTAXIS PROTEIN MCPB"/>
    <property type="match status" value="1"/>
</dbReference>
<dbReference type="Gene3D" id="1.10.287.950">
    <property type="entry name" value="Methyl-accepting chemotaxis protein"/>
    <property type="match status" value="1"/>
</dbReference>
<evidence type="ECO:0000313" key="8">
    <source>
        <dbReference type="Proteomes" id="UP000176037"/>
    </source>
</evidence>
<comment type="similarity">
    <text evidence="3">Belongs to the methyl-accepting chemotaxis (MCP) protein family.</text>
</comment>
<keyword evidence="8" id="KW-1185">Reference proteome</keyword>
<proteinExistence type="inferred from homology"/>
<gene>
    <name evidence="7" type="ORF">BFC17_16995</name>
</gene>
<dbReference type="InterPro" id="IPR004090">
    <property type="entry name" value="Chemotax_Me-accpt_rcpt"/>
</dbReference>
<dbReference type="GO" id="GO:0006935">
    <property type="term" value="P:chemotaxis"/>
    <property type="evidence" value="ECO:0007669"/>
    <property type="project" value="InterPro"/>
</dbReference>
<dbReference type="SUPFAM" id="SSF58104">
    <property type="entry name" value="Methyl-accepting chemotaxis protein (MCP) signaling domain"/>
    <property type="match status" value="1"/>
</dbReference>
<feature type="transmembrane region" description="Helical" evidence="5">
    <location>
        <begin position="44"/>
        <end position="66"/>
    </location>
</feature>
<dbReference type="Pfam" id="PF00015">
    <property type="entry name" value="MCPsignal"/>
    <property type="match status" value="1"/>
</dbReference>
<feature type="domain" description="Methyl-accepting transducer" evidence="6">
    <location>
        <begin position="120"/>
        <end position="356"/>
    </location>
</feature>
<dbReference type="SMART" id="SM00283">
    <property type="entry name" value="MA"/>
    <property type="match status" value="1"/>
</dbReference>
<evidence type="ECO:0000256" key="3">
    <source>
        <dbReference type="ARBA" id="ARBA00029447"/>
    </source>
</evidence>
<keyword evidence="5" id="KW-1133">Transmembrane helix</keyword>
<dbReference type="GO" id="GO:0004888">
    <property type="term" value="F:transmembrane signaling receptor activity"/>
    <property type="evidence" value="ECO:0007669"/>
    <property type="project" value="InterPro"/>
</dbReference>
<dbReference type="Proteomes" id="UP000176037">
    <property type="component" value="Unassembled WGS sequence"/>
</dbReference>
<accession>A0A1E8FH06</accession>
<protein>
    <recommendedName>
        <fullName evidence="6">Methyl-accepting transducer domain-containing protein</fullName>
    </recommendedName>
</protein>
<dbReference type="AlphaFoldDB" id="A0A1E8FH06"/>
<dbReference type="EMBL" id="MJIC01000010">
    <property type="protein sequence ID" value="OFI35237.1"/>
    <property type="molecule type" value="Genomic_DNA"/>
</dbReference>
<comment type="caution">
    <text evidence="7">The sequence shown here is derived from an EMBL/GenBank/DDBJ whole genome shotgun (WGS) entry which is preliminary data.</text>
</comment>
<dbReference type="OrthoDB" id="5697404at2"/>
<dbReference type="STRING" id="1856405.BFC17_16995"/>
<keyword evidence="5" id="KW-0812">Transmembrane</keyword>
<comment type="subcellular location">
    <subcellularLocation>
        <location evidence="1">Membrane</location>
    </subcellularLocation>
</comment>
<evidence type="ECO:0000313" key="7">
    <source>
        <dbReference type="EMBL" id="OFI35237.1"/>
    </source>
</evidence>
<dbReference type="InterPro" id="IPR004089">
    <property type="entry name" value="MCPsignal_dom"/>
</dbReference>
<dbReference type="RefSeq" id="WP_070176155.1">
    <property type="nucleotide sequence ID" value="NZ_BMJR01000001.1"/>
</dbReference>
<evidence type="ECO:0000256" key="1">
    <source>
        <dbReference type="ARBA" id="ARBA00004370"/>
    </source>
</evidence>